<evidence type="ECO:0008006" key="4">
    <source>
        <dbReference type="Google" id="ProtNLM"/>
    </source>
</evidence>
<comment type="caution">
    <text evidence="2">The sequence shown here is derived from an EMBL/GenBank/DDBJ whole genome shotgun (WGS) entry which is preliminary data.</text>
</comment>
<keyword evidence="1" id="KW-0472">Membrane</keyword>
<proteinExistence type="predicted"/>
<evidence type="ECO:0000256" key="1">
    <source>
        <dbReference type="SAM" id="Phobius"/>
    </source>
</evidence>
<dbReference type="Proteomes" id="UP001595453">
    <property type="component" value="Unassembled WGS sequence"/>
</dbReference>
<keyword evidence="3" id="KW-1185">Reference proteome</keyword>
<organism evidence="2 3">
    <name type="scientific">Pseudoalteromonas fenneropenaei</name>
    <dbReference type="NCBI Taxonomy" id="1737459"/>
    <lineage>
        <taxon>Bacteria</taxon>
        <taxon>Pseudomonadati</taxon>
        <taxon>Pseudomonadota</taxon>
        <taxon>Gammaproteobacteria</taxon>
        <taxon>Alteromonadales</taxon>
        <taxon>Pseudoalteromonadaceae</taxon>
        <taxon>Pseudoalteromonas</taxon>
    </lineage>
</organism>
<keyword evidence="1" id="KW-1133">Transmembrane helix</keyword>
<protein>
    <recommendedName>
        <fullName evidence="4">DUF2489 domain-containing protein</fullName>
    </recommendedName>
</protein>
<evidence type="ECO:0000313" key="3">
    <source>
        <dbReference type="Proteomes" id="UP001595453"/>
    </source>
</evidence>
<dbReference type="EMBL" id="JBHRSD010000023">
    <property type="protein sequence ID" value="MFC3033493.1"/>
    <property type="molecule type" value="Genomic_DNA"/>
</dbReference>
<name>A0ABV7CLJ8_9GAMM</name>
<dbReference type="RefSeq" id="WP_377125034.1">
    <property type="nucleotide sequence ID" value="NZ_JBHRSD010000023.1"/>
</dbReference>
<evidence type="ECO:0000313" key="2">
    <source>
        <dbReference type="EMBL" id="MFC3033493.1"/>
    </source>
</evidence>
<reference evidence="3" key="1">
    <citation type="journal article" date="2019" name="Int. J. Syst. Evol. Microbiol.">
        <title>The Global Catalogue of Microorganisms (GCM) 10K type strain sequencing project: providing services to taxonomists for standard genome sequencing and annotation.</title>
        <authorList>
            <consortium name="The Broad Institute Genomics Platform"/>
            <consortium name="The Broad Institute Genome Sequencing Center for Infectious Disease"/>
            <person name="Wu L."/>
            <person name="Ma J."/>
        </authorList>
    </citation>
    <scope>NUCLEOTIDE SEQUENCE [LARGE SCALE GENOMIC DNA]</scope>
    <source>
        <strain evidence="3">KCTC 42730</strain>
    </source>
</reference>
<feature type="transmembrane region" description="Helical" evidence="1">
    <location>
        <begin position="17"/>
        <end position="36"/>
    </location>
</feature>
<gene>
    <name evidence="2" type="ORF">ACFOEE_13275</name>
</gene>
<sequence length="147" mass="16700">MSDVFIGVISSVEFWKVVIPAIVAIGIAFLSHQWAVSRQLAEQRKKMRIEYLVSSFRSLMMFSNNPKKHEGAGNLREATIAIQFLGNKSQVEMLHGIVDELLKPNGKAELDPLLASLRDELREELNLEKVEGNIYWTHPQEETVNPK</sequence>
<keyword evidence="1" id="KW-0812">Transmembrane</keyword>
<accession>A0ABV7CLJ8</accession>